<keyword evidence="2" id="KW-1185">Reference proteome</keyword>
<proteinExistence type="predicted"/>
<accession>A0ACB6QZT8</accession>
<name>A0ACB6QZT8_9PLEO</name>
<comment type="caution">
    <text evidence="1">The sequence shown here is derived from an EMBL/GenBank/DDBJ whole genome shotgun (WGS) entry which is preliminary data.</text>
</comment>
<reference evidence="1" key="1">
    <citation type="journal article" date="2020" name="Stud. Mycol.">
        <title>101 Dothideomycetes genomes: a test case for predicting lifestyles and emergence of pathogens.</title>
        <authorList>
            <person name="Haridas S."/>
            <person name="Albert R."/>
            <person name="Binder M."/>
            <person name="Bloem J."/>
            <person name="Labutti K."/>
            <person name="Salamov A."/>
            <person name="Andreopoulos B."/>
            <person name="Baker S."/>
            <person name="Barry K."/>
            <person name="Bills G."/>
            <person name="Bluhm B."/>
            <person name="Cannon C."/>
            <person name="Castanera R."/>
            <person name="Culley D."/>
            <person name="Daum C."/>
            <person name="Ezra D."/>
            <person name="Gonzalez J."/>
            <person name="Henrissat B."/>
            <person name="Kuo A."/>
            <person name="Liang C."/>
            <person name="Lipzen A."/>
            <person name="Lutzoni F."/>
            <person name="Magnuson J."/>
            <person name="Mondo S."/>
            <person name="Nolan M."/>
            <person name="Ohm R."/>
            <person name="Pangilinan J."/>
            <person name="Park H.-J."/>
            <person name="Ramirez L."/>
            <person name="Alfaro M."/>
            <person name="Sun H."/>
            <person name="Tritt A."/>
            <person name="Yoshinaga Y."/>
            <person name="Zwiers L.-H."/>
            <person name="Turgeon B."/>
            <person name="Goodwin S."/>
            <person name="Spatafora J."/>
            <person name="Crous P."/>
            <person name="Grigoriev I."/>
        </authorList>
    </citation>
    <scope>NUCLEOTIDE SEQUENCE</scope>
    <source>
        <strain evidence="1">ATCC 200398</strain>
    </source>
</reference>
<organism evidence="1 2">
    <name type="scientific">Lindgomyces ingoldianus</name>
    <dbReference type="NCBI Taxonomy" id="673940"/>
    <lineage>
        <taxon>Eukaryota</taxon>
        <taxon>Fungi</taxon>
        <taxon>Dikarya</taxon>
        <taxon>Ascomycota</taxon>
        <taxon>Pezizomycotina</taxon>
        <taxon>Dothideomycetes</taxon>
        <taxon>Pleosporomycetidae</taxon>
        <taxon>Pleosporales</taxon>
        <taxon>Lindgomycetaceae</taxon>
        <taxon>Lindgomyces</taxon>
    </lineage>
</organism>
<sequence length="139" mass="15078">MPAVWTNSTSTPPIGSIANQDQGSFQSIFFNILSISFAAASVVIAYLHLRAARQEQIRQHDPVNEDASEHTDSARRIGGQEHRLEVQSEDIETGSMSSIAVDEIFGTEVMGQCGVIDICYACRTRSEGGLRCTGDMGKV</sequence>
<evidence type="ECO:0000313" key="1">
    <source>
        <dbReference type="EMBL" id="KAF2472421.1"/>
    </source>
</evidence>
<gene>
    <name evidence="1" type="ORF">BDR25DRAFT_14267</name>
</gene>
<dbReference type="EMBL" id="MU003502">
    <property type="protein sequence ID" value="KAF2472421.1"/>
    <property type="molecule type" value="Genomic_DNA"/>
</dbReference>
<dbReference type="Proteomes" id="UP000799755">
    <property type="component" value="Unassembled WGS sequence"/>
</dbReference>
<protein>
    <submittedName>
        <fullName evidence="1">Uncharacterized protein</fullName>
    </submittedName>
</protein>
<evidence type="ECO:0000313" key="2">
    <source>
        <dbReference type="Proteomes" id="UP000799755"/>
    </source>
</evidence>